<keyword evidence="1" id="KW-1133">Transmembrane helix</keyword>
<name>A0A834XLH4_APHGI</name>
<gene>
    <name evidence="3" type="ORF">HCN44_003312</name>
</gene>
<keyword evidence="1" id="KW-0812">Transmembrane</keyword>
<dbReference type="AlphaFoldDB" id="A0A834XLH4"/>
<organism evidence="3 4">
    <name type="scientific">Aphidius gifuensis</name>
    <name type="common">Parasitoid wasp</name>
    <dbReference type="NCBI Taxonomy" id="684658"/>
    <lineage>
        <taxon>Eukaryota</taxon>
        <taxon>Metazoa</taxon>
        <taxon>Ecdysozoa</taxon>
        <taxon>Arthropoda</taxon>
        <taxon>Hexapoda</taxon>
        <taxon>Insecta</taxon>
        <taxon>Pterygota</taxon>
        <taxon>Neoptera</taxon>
        <taxon>Endopterygota</taxon>
        <taxon>Hymenoptera</taxon>
        <taxon>Apocrita</taxon>
        <taxon>Ichneumonoidea</taxon>
        <taxon>Braconidae</taxon>
        <taxon>Aphidiinae</taxon>
        <taxon>Aphidius</taxon>
    </lineage>
</organism>
<dbReference type="OrthoDB" id="7698143at2759"/>
<dbReference type="InterPro" id="IPR052808">
    <property type="entry name" value="GPCR_Mth-like"/>
</dbReference>
<feature type="transmembrane region" description="Helical" evidence="1">
    <location>
        <begin position="232"/>
        <end position="260"/>
    </location>
</feature>
<dbReference type="EMBL" id="JACMRX010000006">
    <property type="protein sequence ID" value="KAF7987550.1"/>
    <property type="molecule type" value="Genomic_DNA"/>
</dbReference>
<dbReference type="PANTHER" id="PTHR46953:SF1">
    <property type="entry name" value="G-PROTEIN COUPLED RECEPTOR MTH-LIKE 1-RELATED"/>
    <property type="match status" value="1"/>
</dbReference>
<feature type="transmembrane region" description="Helical" evidence="1">
    <location>
        <begin position="150"/>
        <end position="170"/>
    </location>
</feature>
<protein>
    <recommendedName>
        <fullName evidence="5">Odorant receptor</fullName>
    </recommendedName>
</protein>
<feature type="transmembrane region" description="Helical" evidence="1">
    <location>
        <begin position="280"/>
        <end position="307"/>
    </location>
</feature>
<comment type="caution">
    <text evidence="3">The sequence shown here is derived from an EMBL/GenBank/DDBJ whole genome shotgun (WGS) entry which is preliminary data.</text>
</comment>
<dbReference type="Gene3D" id="1.20.1070.10">
    <property type="entry name" value="Rhodopsin 7-helix transmembrane proteins"/>
    <property type="match status" value="1"/>
</dbReference>
<evidence type="ECO:0000313" key="3">
    <source>
        <dbReference type="EMBL" id="KAF7987550.1"/>
    </source>
</evidence>
<feature type="signal peptide" evidence="2">
    <location>
        <begin position="1"/>
        <end position="19"/>
    </location>
</feature>
<feature type="transmembrane region" description="Helical" evidence="1">
    <location>
        <begin position="328"/>
        <end position="349"/>
    </location>
</feature>
<evidence type="ECO:0008006" key="5">
    <source>
        <dbReference type="Google" id="ProtNLM"/>
    </source>
</evidence>
<reference evidence="3 4" key="1">
    <citation type="submission" date="2020-08" db="EMBL/GenBank/DDBJ databases">
        <title>Aphidius gifuensis genome sequencing and assembly.</title>
        <authorList>
            <person name="Du Z."/>
        </authorList>
    </citation>
    <scope>NUCLEOTIDE SEQUENCE [LARGE SCALE GENOMIC DNA]</scope>
    <source>
        <strain evidence="3">YNYX2018</strain>
        <tissue evidence="3">Adults</tissue>
    </source>
</reference>
<feature type="transmembrane region" description="Helical" evidence="1">
    <location>
        <begin position="182"/>
        <end position="211"/>
    </location>
</feature>
<keyword evidence="2" id="KW-0732">Signal</keyword>
<accession>A0A834XLH4</accession>
<evidence type="ECO:0000313" key="4">
    <source>
        <dbReference type="Proteomes" id="UP000639338"/>
    </source>
</evidence>
<feature type="chain" id="PRO_5032832908" description="Odorant receptor" evidence="2">
    <location>
        <begin position="20"/>
        <end position="427"/>
    </location>
</feature>
<evidence type="ECO:0000256" key="2">
    <source>
        <dbReference type="SAM" id="SignalP"/>
    </source>
</evidence>
<proteinExistence type="predicted"/>
<keyword evidence="4" id="KW-1185">Reference proteome</keyword>
<dbReference type="PANTHER" id="PTHR46953">
    <property type="entry name" value="G-PROTEIN COUPLED RECEPTOR MTH-LIKE 1-RELATED"/>
    <property type="match status" value="1"/>
</dbReference>
<dbReference type="Proteomes" id="UP000639338">
    <property type="component" value="Unassembled WGS sequence"/>
</dbReference>
<sequence>MFCIKSIFLLLIIIKNTSAVLIKCCDDNYYLNDNFKCIKSQKNNTVTFDNITDGTESSFKPCIYDFIGQSSEEKMCMGILKNETIIKVSCFVVHGVTENIQCDSLLTVLNFWGAKMVIFATIFYTIPYLILIIVYVVYSDLRIRAYDKSVLSFSVYYFVINCCLVTLGLFETCHKILPAYVYGIFGLVFIFLVQQTCMWLFAICFDITLVITRFQWAPGNDDSKKRNEIKKFRTYTVIILAVSLIPTVITAVFEFIPILPNDSFFKPNFSNFHGKRKTSQLIYTFTVPVLMLLANTILFIYTTYKMFKVQKDTKFLNKNNVKQAKSKYWVYLKLYLIMDTPWISGTLSAIYPSLWMLKFVRMIQPLLVLYVTLPKKRVIQAIGCKKKVLNKSPSIRMIQLTDKKSLKQLNDNELGLTKPLNINEDDK</sequence>
<keyword evidence="1" id="KW-0472">Membrane</keyword>
<evidence type="ECO:0000256" key="1">
    <source>
        <dbReference type="SAM" id="Phobius"/>
    </source>
</evidence>
<feature type="transmembrane region" description="Helical" evidence="1">
    <location>
        <begin position="116"/>
        <end position="138"/>
    </location>
</feature>